<dbReference type="EMBL" id="KE673866">
    <property type="protein sequence ID" value="ERE76855.1"/>
    <property type="molecule type" value="Genomic_DNA"/>
</dbReference>
<evidence type="ECO:0000313" key="3">
    <source>
        <dbReference type="Proteomes" id="UP000030759"/>
    </source>
</evidence>
<dbReference type="InterPro" id="IPR039934">
    <property type="entry name" value="C2CD2/C2CD2L"/>
</dbReference>
<protein>
    <submittedName>
        <fullName evidence="2">C2 domain-containing protein 2</fullName>
    </submittedName>
</protein>
<evidence type="ECO:0000313" key="2">
    <source>
        <dbReference type="EMBL" id="ERE76855.1"/>
    </source>
</evidence>
<proteinExistence type="predicted"/>
<feature type="compositionally biased region" description="Polar residues" evidence="1">
    <location>
        <begin position="281"/>
        <end position="305"/>
    </location>
</feature>
<feature type="region of interest" description="Disordered" evidence="1">
    <location>
        <begin position="336"/>
        <end position="355"/>
    </location>
</feature>
<dbReference type="PANTHER" id="PTHR21119:SF7">
    <property type="entry name" value="C2 DOMAIN-CONTAINING PROTEIN 2"/>
    <property type="match status" value="1"/>
</dbReference>
<dbReference type="PANTHER" id="PTHR21119">
    <property type="entry name" value="C2 DOMAIN-CONTAINING PROTEIN"/>
    <property type="match status" value="1"/>
</dbReference>
<feature type="region of interest" description="Disordered" evidence="1">
    <location>
        <begin position="281"/>
        <end position="320"/>
    </location>
</feature>
<gene>
    <name evidence="2" type="ORF">H671_4g11516</name>
</gene>
<evidence type="ECO:0000256" key="1">
    <source>
        <dbReference type="SAM" id="MobiDB-lite"/>
    </source>
</evidence>
<organism evidence="2 3">
    <name type="scientific">Cricetulus griseus</name>
    <name type="common">Chinese hamster</name>
    <name type="synonym">Cricetulus barabensis griseus</name>
    <dbReference type="NCBI Taxonomy" id="10029"/>
    <lineage>
        <taxon>Eukaryota</taxon>
        <taxon>Metazoa</taxon>
        <taxon>Chordata</taxon>
        <taxon>Craniata</taxon>
        <taxon>Vertebrata</taxon>
        <taxon>Euteleostomi</taxon>
        <taxon>Mammalia</taxon>
        <taxon>Eutheria</taxon>
        <taxon>Euarchontoglires</taxon>
        <taxon>Glires</taxon>
        <taxon>Rodentia</taxon>
        <taxon>Myomorpha</taxon>
        <taxon>Muroidea</taxon>
        <taxon>Cricetidae</taxon>
        <taxon>Cricetinae</taxon>
        <taxon>Cricetulus</taxon>
    </lineage>
</organism>
<reference evidence="3" key="1">
    <citation type="journal article" date="2013" name="Nat. Biotechnol.">
        <title>Chinese hamster genome sequenced from sorted chromosomes.</title>
        <authorList>
            <person name="Brinkrolf K."/>
            <person name="Rupp O."/>
            <person name="Laux H."/>
            <person name="Kollin F."/>
            <person name="Ernst W."/>
            <person name="Linke B."/>
            <person name="Kofler R."/>
            <person name="Romand S."/>
            <person name="Hesse F."/>
            <person name="Budach W.E."/>
            <person name="Galosy S."/>
            <person name="Muller D."/>
            <person name="Noll T."/>
            <person name="Wienberg J."/>
            <person name="Jostock T."/>
            <person name="Leonard M."/>
            <person name="Grillari J."/>
            <person name="Tauch A."/>
            <person name="Goesmann A."/>
            <person name="Helk B."/>
            <person name="Mott J.E."/>
            <person name="Puhler A."/>
            <person name="Borth N."/>
        </authorList>
    </citation>
    <scope>NUCLEOTIDE SEQUENCE [LARGE SCALE GENOMIC DNA]</scope>
    <source>
        <strain evidence="3">17A/GY</strain>
    </source>
</reference>
<name>A0A061I6I1_CRIGR</name>
<dbReference type="Proteomes" id="UP000030759">
    <property type="component" value="Unassembled WGS sequence"/>
</dbReference>
<dbReference type="AlphaFoldDB" id="A0A061I6I1"/>
<sequence>MGQQGSCSPRDKSHHSPHTKKQVLEVNVLSEALKDLFKHLVGAASPSVYLSTKPTQIKEAQTLQCTSSTAQEPCPPKPPRAHELKLQVKNIRVSLLTHPGASGLLGTATIHLDLFRKQPNGPQTFRLVSGTEPDSLVLGSVTAEIEKDRTVMPCGTVVTTVTAVKTKPRFDTGRVSPLSSESPVRTPIKVKVIEKDISVQAISCHSAPVSKTFSSSDTELLVLNGSDPVAEVAIRQLSESSKLKLKSPRKKSTIIISGISKTSLSQDHNAALMLDYAASMDSTNQGDASSTLCSPEATAASSTTPPEDDEPAQALPALKPRENDLDSWDLEKESPAAAWSSSALQEPDGDELSESSLSALELGANKKHKEGILRKSAKLFFRRRHQQKDPGMSQSHNDLVFLQQPEGKLKKGATLSRLLNKKLLPRHRGKHAMNGVPREPCT</sequence>
<feature type="compositionally biased region" description="Basic residues" evidence="1">
    <location>
        <begin position="12"/>
        <end position="21"/>
    </location>
</feature>
<accession>A0A061I6I1</accession>
<feature type="region of interest" description="Disordered" evidence="1">
    <location>
        <begin position="1"/>
        <end position="22"/>
    </location>
</feature>